<dbReference type="EMBL" id="CP000267">
    <property type="protein sequence ID" value="ABD71536.1"/>
    <property type="molecule type" value="Genomic_DNA"/>
</dbReference>
<evidence type="ECO:0008006" key="6">
    <source>
        <dbReference type="Google" id="ProtNLM"/>
    </source>
</evidence>
<keyword evidence="5" id="KW-1185">Reference proteome</keyword>
<dbReference type="NCBIfam" id="TIGR02595">
    <property type="entry name" value="PEP_CTERM"/>
    <property type="match status" value="1"/>
</dbReference>
<feature type="domain" description="IgGFc-binding protein N-terminal" evidence="3">
    <location>
        <begin position="123"/>
        <end position="398"/>
    </location>
</feature>
<dbReference type="Pfam" id="PF17517">
    <property type="entry name" value="IgGFc_binding"/>
    <property type="match status" value="1"/>
</dbReference>
<dbReference type="Pfam" id="PF07589">
    <property type="entry name" value="PEP-CTERM"/>
    <property type="match status" value="1"/>
</dbReference>
<evidence type="ECO:0000259" key="3">
    <source>
        <dbReference type="Pfam" id="PF17517"/>
    </source>
</evidence>
<dbReference type="InterPro" id="IPR035234">
    <property type="entry name" value="IgGFc-bd_N"/>
</dbReference>
<evidence type="ECO:0000256" key="1">
    <source>
        <dbReference type="SAM" id="SignalP"/>
    </source>
</evidence>
<feature type="chain" id="PRO_5004200837" description="PEP-CTERM protein-sorting domain-containing protein" evidence="1">
    <location>
        <begin position="32"/>
        <end position="453"/>
    </location>
</feature>
<dbReference type="PANTHER" id="PTHR46534:SF1">
    <property type="entry name" value="IGGFC-BINDING PROTEIN N-TERMINAL DOMAIN-CONTAINING PROTEIN"/>
    <property type="match status" value="1"/>
</dbReference>
<evidence type="ECO:0000259" key="2">
    <source>
        <dbReference type="Pfam" id="PF07589"/>
    </source>
</evidence>
<dbReference type="Proteomes" id="UP000008332">
    <property type="component" value="Chromosome"/>
</dbReference>
<dbReference type="RefSeq" id="WP_011466099.1">
    <property type="nucleotide sequence ID" value="NC_007908.1"/>
</dbReference>
<keyword evidence="1" id="KW-0732">Signal</keyword>
<dbReference type="OrthoDB" id="1108781at2"/>
<dbReference type="HOGENOM" id="CLU_603917_0_0_4"/>
<feature type="domain" description="Ice-binding protein C-terminal" evidence="2">
    <location>
        <begin position="428"/>
        <end position="449"/>
    </location>
</feature>
<evidence type="ECO:0000313" key="5">
    <source>
        <dbReference type="Proteomes" id="UP000008332"/>
    </source>
</evidence>
<dbReference type="AlphaFoldDB" id="Q21RR7"/>
<name>Q21RR7_ALBFT</name>
<evidence type="ECO:0000313" key="4">
    <source>
        <dbReference type="EMBL" id="ABD71536.1"/>
    </source>
</evidence>
<dbReference type="STRING" id="338969.Rfer_3837"/>
<dbReference type="eggNOG" id="COG3291">
    <property type="taxonomic scope" value="Bacteria"/>
</dbReference>
<dbReference type="InterPro" id="IPR013424">
    <property type="entry name" value="Ice-binding_C"/>
</dbReference>
<proteinExistence type="predicted"/>
<reference evidence="5" key="1">
    <citation type="submission" date="2006-02" db="EMBL/GenBank/DDBJ databases">
        <title>Complete sequence of chromosome of Rhodoferax ferrireducens DSM 15236.</title>
        <authorList>
            <person name="Copeland A."/>
            <person name="Lucas S."/>
            <person name="Lapidus A."/>
            <person name="Barry K."/>
            <person name="Detter J.C."/>
            <person name="Glavina del Rio T."/>
            <person name="Hammon N."/>
            <person name="Israni S."/>
            <person name="Pitluck S."/>
            <person name="Brettin T."/>
            <person name="Bruce D."/>
            <person name="Han C."/>
            <person name="Tapia R."/>
            <person name="Gilna P."/>
            <person name="Kiss H."/>
            <person name="Schmutz J."/>
            <person name="Larimer F."/>
            <person name="Land M."/>
            <person name="Kyrpides N."/>
            <person name="Ivanova N."/>
            <person name="Richardson P."/>
        </authorList>
    </citation>
    <scope>NUCLEOTIDE SEQUENCE [LARGE SCALE GENOMIC DNA]</scope>
    <source>
        <strain evidence="5">ATCC BAA-621 / DSM 15236 / T118</strain>
    </source>
</reference>
<feature type="signal peptide" evidence="1">
    <location>
        <begin position="1"/>
        <end position="31"/>
    </location>
</feature>
<protein>
    <recommendedName>
        <fullName evidence="6">PEP-CTERM protein-sorting domain-containing protein</fullName>
    </recommendedName>
</protein>
<gene>
    <name evidence="4" type="ordered locus">Rfer_3837</name>
</gene>
<dbReference type="PANTHER" id="PTHR46534">
    <property type="entry name" value="IGGFC_BINDING DOMAIN-CONTAINING PROTEIN"/>
    <property type="match status" value="1"/>
</dbReference>
<organism evidence="4 5">
    <name type="scientific">Albidiferax ferrireducens (strain ATCC BAA-621 / DSM 15236 / T118)</name>
    <name type="common">Rhodoferax ferrireducens</name>
    <dbReference type="NCBI Taxonomy" id="338969"/>
    <lineage>
        <taxon>Bacteria</taxon>
        <taxon>Pseudomonadati</taxon>
        <taxon>Pseudomonadota</taxon>
        <taxon>Betaproteobacteria</taxon>
        <taxon>Burkholderiales</taxon>
        <taxon>Comamonadaceae</taxon>
        <taxon>Rhodoferax</taxon>
    </lineage>
</organism>
<accession>Q21RR7</accession>
<sequence>MMKTPASARLSRLAAILGAVCGGALMSSAHANELYFQMNPNLSSAGVREAFIFGAANATGTLTSTDGVVNTAFNLGAQGFSVLTVPQSYELASDTIQNNGFKIQSSSNVSGYFLNRAPQTTDMTYLIDGSKLGTSYVVAAYSGAGSEQVSAQATQNNTTVTINAAGGGSVTKVLNAGQTYMISSGSALTGSTVTADKPIAVFSGNACANIPVGNTYCDHIVEQMPSIAQLSKTYYVAPTPRTGVNGDVVRIVASADATQVKVDGVVLATLNAGQFSEIRVPVGKTITADKPILVAQYLIGQTEANANTDPAMTIVPGADQWLKSYVFATPSGTADFPTDYISLILATSDVASLRLDGAAIADPFTALGGGFSFANVDVSSKSGPFSITAGNPFQLLLSGYDAYDTYFTYGGAVFSPGASEPPPVPNGVPEPGSLALLGLGLAALAGLRRQKSA</sequence>
<dbReference type="KEGG" id="rfr:Rfer_3837"/>